<evidence type="ECO:0000256" key="13">
    <source>
        <dbReference type="ARBA" id="ARBA00035839"/>
    </source>
</evidence>
<dbReference type="GO" id="GO:0005436">
    <property type="term" value="F:sodium:phosphate symporter activity"/>
    <property type="evidence" value="ECO:0007669"/>
    <property type="project" value="UniProtKB-ARBA"/>
</dbReference>
<comment type="similarity">
    <text evidence="2">Belongs to the major facilitator superfamily. Sodium/anion cotransporter family.</text>
</comment>
<keyword evidence="10 14" id="KW-0472">Membrane</keyword>
<dbReference type="InterPro" id="IPR011701">
    <property type="entry name" value="MFS"/>
</dbReference>
<dbReference type="GO" id="GO:0015747">
    <property type="term" value="P:urate transport"/>
    <property type="evidence" value="ECO:0007669"/>
    <property type="project" value="Ensembl"/>
</dbReference>
<keyword evidence="4" id="KW-1003">Cell membrane</keyword>
<feature type="transmembrane region" description="Helical" evidence="14">
    <location>
        <begin position="354"/>
        <end position="379"/>
    </location>
</feature>
<evidence type="ECO:0000256" key="14">
    <source>
        <dbReference type="SAM" id="Phobius"/>
    </source>
</evidence>
<dbReference type="PANTHER" id="PTHR11662">
    <property type="entry name" value="SOLUTE CARRIER FAMILY 17"/>
    <property type="match status" value="1"/>
</dbReference>
<dbReference type="FunFam" id="1.20.1250.20:FF:000003">
    <property type="entry name" value="Solute carrier family 17 member 3"/>
    <property type="match status" value="1"/>
</dbReference>
<dbReference type="GO" id="GO:0044341">
    <property type="term" value="P:sodium-dependent phosphate transport"/>
    <property type="evidence" value="ECO:0007669"/>
    <property type="project" value="Ensembl"/>
</dbReference>
<dbReference type="Bgee" id="ENSMFAG00000037547">
    <property type="expression patterns" value="Expressed in adult mammalian kidney and 1 other cell type or tissue"/>
</dbReference>
<dbReference type="AlphaFoldDB" id="A0A7N9DCA0"/>
<evidence type="ECO:0000256" key="8">
    <source>
        <dbReference type="ARBA" id="ARBA00023053"/>
    </source>
</evidence>
<keyword evidence="3" id="KW-0813">Transport</keyword>
<evidence type="ECO:0000256" key="11">
    <source>
        <dbReference type="ARBA" id="ARBA00023180"/>
    </source>
</evidence>
<dbReference type="GO" id="GO:0006820">
    <property type="term" value="P:monoatomic anion transport"/>
    <property type="evidence" value="ECO:0007669"/>
    <property type="project" value="TreeGrafter"/>
</dbReference>
<dbReference type="PANTHER" id="PTHR11662:SF26">
    <property type="entry name" value="SODIUM-DEPENDENT PHOSPHATE TRANSPORT PROTEIN 1"/>
    <property type="match status" value="1"/>
</dbReference>
<dbReference type="Proteomes" id="UP000233100">
    <property type="component" value="Chromosome 4"/>
</dbReference>
<dbReference type="GO" id="GO:0016324">
    <property type="term" value="C:apical plasma membrane"/>
    <property type="evidence" value="ECO:0007669"/>
    <property type="project" value="UniProtKB-SubCell"/>
</dbReference>
<evidence type="ECO:0000256" key="10">
    <source>
        <dbReference type="ARBA" id="ARBA00023136"/>
    </source>
</evidence>
<dbReference type="InterPro" id="IPR050382">
    <property type="entry name" value="MFS_Na/Anion_cotransporter"/>
</dbReference>
<feature type="transmembrane region" description="Helical" evidence="14">
    <location>
        <begin position="421"/>
        <end position="445"/>
    </location>
</feature>
<keyword evidence="6" id="KW-0769">Symport</keyword>
<feature type="transmembrane region" description="Helical" evidence="14">
    <location>
        <begin position="288"/>
        <end position="313"/>
    </location>
</feature>
<dbReference type="SUPFAM" id="SSF103473">
    <property type="entry name" value="MFS general substrate transporter"/>
    <property type="match status" value="1"/>
</dbReference>
<keyword evidence="9" id="KW-0406">Ion transport</keyword>
<reference evidence="16" key="2">
    <citation type="submission" date="2025-08" db="UniProtKB">
        <authorList>
            <consortium name="Ensembl"/>
        </authorList>
    </citation>
    <scope>IDENTIFICATION</scope>
</reference>
<keyword evidence="17" id="KW-1185">Reference proteome</keyword>
<reference evidence="16 17" key="1">
    <citation type="submission" date="2013-03" db="EMBL/GenBank/DDBJ databases">
        <authorList>
            <person name="Warren W."/>
            <person name="Wilson R.K."/>
        </authorList>
    </citation>
    <scope>NUCLEOTIDE SEQUENCE</scope>
</reference>
<evidence type="ECO:0000256" key="2">
    <source>
        <dbReference type="ARBA" id="ARBA00008586"/>
    </source>
</evidence>
<evidence type="ECO:0000256" key="7">
    <source>
        <dbReference type="ARBA" id="ARBA00022989"/>
    </source>
</evidence>
<evidence type="ECO:0000256" key="12">
    <source>
        <dbReference type="ARBA" id="ARBA00023201"/>
    </source>
</evidence>
<feature type="transmembrane region" description="Helical" evidence="14">
    <location>
        <begin position="137"/>
        <end position="162"/>
    </location>
</feature>
<reference evidence="16" key="3">
    <citation type="submission" date="2025-09" db="UniProtKB">
        <authorList>
            <consortium name="Ensembl"/>
        </authorList>
    </citation>
    <scope>IDENTIFICATION</scope>
</reference>
<feature type="transmembrane region" description="Helical" evidence="14">
    <location>
        <begin position="386"/>
        <end position="409"/>
    </location>
</feature>
<dbReference type="FunFam" id="1.20.1250.20:FF:000060">
    <property type="entry name" value="Solute carrier family 17 member 3"/>
    <property type="match status" value="1"/>
</dbReference>
<evidence type="ECO:0000259" key="15">
    <source>
        <dbReference type="PROSITE" id="PS50850"/>
    </source>
</evidence>
<dbReference type="PROSITE" id="PS50850">
    <property type="entry name" value="MFS"/>
    <property type="match status" value="1"/>
</dbReference>
<organism evidence="16 17">
    <name type="scientific">Macaca fascicularis</name>
    <name type="common">Crab-eating macaque</name>
    <name type="synonym">Cynomolgus monkey</name>
    <dbReference type="NCBI Taxonomy" id="9541"/>
    <lineage>
        <taxon>Eukaryota</taxon>
        <taxon>Metazoa</taxon>
        <taxon>Chordata</taxon>
        <taxon>Craniata</taxon>
        <taxon>Vertebrata</taxon>
        <taxon>Euteleostomi</taxon>
        <taxon>Mammalia</taxon>
        <taxon>Eutheria</taxon>
        <taxon>Euarchontoglires</taxon>
        <taxon>Primates</taxon>
        <taxon>Haplorrhini</taxon>
        <taxon>Catarrhini</taxon>
        <taxon>Cercopithecidae</taxon>
        <taxon>Cercopithecinae</taxon>
        <taxon>Macaca</taxon>
    </lineage>
</organism>
<gene>
    <name evidence="16" type="primary">SLC17A1</name>
</gene>
<name>A0A7N9DCA0_MACFA</name>
<dbReference type="Gene3D" id="1.20.1250.20">
    <property type="entry name" value="MFS general substrate transporter like domains"/>
    <property type="match status" value="2"/>
</dbReference>
<keyword evidence="5 14" id="KW-0812">Transmembrane</keyword>
<keyword evidence="8" id="KW-0915">Sodium</keyword>
<evidence type="ECO:0000256" key="6">
    <source>
        <dbReference type="ARBA" id="ARBA00022847"/>
    </source>
</evidence>
<dbReference type="Pfam" id="PF07690">
    <property type="entry name" value="MFS_1"/>
    <property type="match status" value="1"/>
</dbReference>
<keyword evidence="7 14" id="KW-1133">Transmembrane helix</keyword>
<dbReference type="Ensembl" id="ENSMFAT00000090602.1">
    <property type="protein sequence ID" value="ENSMFAP00000060564.1"/>
    <property type="gene ID" value="ENSMFAG00000037547.2"/>
</dbReference>
<dbReference type="GO" id="GO:0046415">
    <property type="term" value="P:urate metabolic process"/>
    <property type="evidence" value="ECO:0007669"/>
    <property type="project" value="Ensembl"/>
</dbReference>
<evidence type="ECO:0000256" key="4">
    <source>
        <dbReference type="ARBA" id="ARBA00022475"/>
    </source>
</evidence>
<proteinExistence type="inferred from homology"/>
<feature type="transmembrane region" description="Helical" evidence="14">
    <location>
        <begin position="325"/>
        <end position="342"/>
    </location>
</feature>
<sequence length="548" mass="60945">MIYGAKLGNPRKSILCKVERKVFTEEEEITFCSESVPGFCSFRYGLSFLVHCCNVITTAQRTCLNLTMVVMVNSTDPHGLPNTSTKKLLDNIKNPVYNWSPDIQGIILSSTFYGFVIIQVPVGYFSGIYSTKKMIGFALCLSSVLSLLIPPAAGIGVAWVIVCRAVQGAAQGIVGTAQFEIYVKWAPPLERGRLTSMSTSGFLLGPFIVLLVTGVICESLGWPMVFYIFGACGCALCLLWFILFYDDPKDHPCISISEKEYITSSLVQQVSSSRQSLPIKAMLKSLPVWAISIGSFTFFWSHIIMTLYTPLFINSTLRVNIKENGFLSSLPYLFAWICGNLVGQLSDFFLTRNILSVIAVRKLFTAAGFLLPAIFGVCLPHLSSSFYGIVIFLILVSATGSFCLGGVLINGLDIAPRYFGFIKACSTLSGMLGGLIASTLTGLILRQVRNIQTCSNFSNINCIEKDYTQERLQRRCQKEMTYEFLHHMKINLVKSGISPNLQIIQFLSHYLSIRYVKNSLVIGHCYRSGLLLFLIMNMWIDQHRYLTG</sequence>
<feature type="transmembrane region" description="Helical" evidence="14">
    <location>
        <begin position="197"/>
        <end position="217"/>
    </location>
</feature>
<feature type="domain" description="Major facilitator superfamily (MFS) profile" evidence="15">
    <location>
        <begin position="62"/>
        <end position="517"/>
    </location>
</feature>
<comment type="catalytic activity">
    <reaction evidence="13">
        <text>3 Na(+)(out) + phosphate(out) = 3 Na(+)(in) + phosphate(in)</text>
        <dbReference type="Rhea" id="RHEA:71255"/>
        <dbReference type="ChEBI" id="CHEBI:29101"/>
        <dbReference type="ChEBI" id="CHEBI:43474"/>
    </reaction>
</comment>
<dbReference type="CDD" id="cd17318">
    <property type="entry name" value="MFS_SLC17"/>
    <property type="match status" value="1"/>
</dbReference>
<feature type="transmembrane region" description="Helical" evidence="14">
    <location>
        <begin position="103"/>
        <end position="125"/>
    </location>
</feature>
<evidence type="ECO:0000313" key="16">
    <source>
        <dbReference type="Ensembl" id="ENSMFAP00000060564.1"/>
    </source>
</evidence>
<evidence type="ECO:0000256" key="9">
    <source>
        <dbReference type="ARBA" id="ARBA00023065"/>
    </source>
</evidence>
<evidence type="ECO:0000313" key="17">
    <source>
        <dbReference type="Proteomes" id="UP000233100"/>
    </source>
</evidence>
<evidence type="ECO:0000256" key="1">
    <source>
        <dbReference type="ARBA" id="ARBA00004424"/>
    </source>
</evidence>
<comment type="subcellular location">
    <subcellularLocation>
        <location evidence="1">Apical cell membrane</location>
        <topology evidence="1">Multi-pass membrane protein</topology>
    </subcellularLocation>
</comment>
<feature type="transmembrane region" description="Helical" evidence="14">
    <location>
        <begin position="224"/>
        <end position="245"/>
    </location>
</feature>
<keyword evidence="11" id="KW-0325">Glycoprotein</keyword>
<protein>
    <submittedName>
        <fullName evidence="16">Solute carrier family 17 member 1</fullName>
    </submittedName>
</protein>
<keyword evidence="12" id="KW-0739">Sodium transport</keyword>
<evidence type="ECO:0000256" key="5">
    <source>
        <dbReference type="ARBA" id="ARBA00022692"/>
    </source>
</evidence>
<dbReference type="InterPro" id="IPR036259">
    <property type="entry name" value="MFS_trans_sf"/>
</dbReference>
<feature type="transmembrane region" description="Helical" evidence="14">
    <location>
        <begin position="520"/>
        <end position="540"/>
    </location>
</feature>
<dbReference type="GeneTree" id="ENSGT00940000162346"/>
<evidence type="ECO:0000256" key="3">
    <source>
        <dbReference type="ARBA" id="ARBA00022448"/>
    </source>
</evidence>
<dbReference type="InterPro" id="IPR020846">
    <property type="entry name" value="MFS_dom"/>
</dbReference>
<accession>A0A7N9DCA0</accession>